<dbReference type="InterPro" id="IPR009057">
    <property type="entry name" value="Homeodomain-like_sf"/>
</dbReference>
<keyword evidence="2 4" id="KW-0238">DNA-binding</keyword>
<evidence type="ECO:0000256" key="2">
    <source>
        <dbReference type="ARBA" id="ARBA00023125"/>
    </source>
</evidence>
<reference evidence="7" key="1">
    <citation type="submission" date="2024-07" db="EMBL/GenBank/DDBJ databases">
        <authorList>
            <person name="Yu S.T."/>
        </authorList>
    </citation>
    <scope>NUCLEOTIDE SEQUENCE</scope>
    <source>
        <strain evidence="7">R35</strain>
    </source>
</reference>
<dbReference type="PANTHER" id="PTHR30055">
    <property type="entry name" value="HTH-TYPE TRANSCRIPTIONAL REGULATOR RUTR"/>
    <property type="match status" value="1"/>
</dbReference>
<dbReference type="AlphaFoldDB" id="A0AB39SNY0"/>
<dbReference type="InterPro" id="IPR036271">
    <property type="entry name" value="Tet_transcr_reg_TetR-rel_C_sf"/>
</dbReference>
<evidence type="ECO:0000256" key="1">
    <source>
        <dbReference type="ARBA" id="ARBA00023015"/>
    </source>
</evidence>
<evidence type="ECO:0000256" key="4">
    <source>
        <dbReference type="PROSITE-ProRule" id="PRU00335"/>
    </source>
</evidence>
<gene>
    <name evidence="7" type="ORF">AB5J50_47690</name>
</gene>
<dbReference type="Pfam" id="PF00440">
    <property type="entry name" value="TetR_N"/>
    <property type="match status" value="1"/>
</dbReference>
<dbReference type="GO" id="GO:0003700">
    <property type="term" value="F:DNA-binding transcription factor activity"/>
    <property type="evidence" value="ECO:0007669"/>
    <property type="project" value="TreeGrafter"/>
</dbReference>
<dbReference type="SUPFAM" id="SSF48498">
    <property type="entry name" value="Tetracyclin repressor-like, C-terminal domain"/>
    <property type="match status" value="1"/>
</dbReference>
<dbReference type="PROSITE" id="PS50977">
    <property type="entry name" value="HTH_TETR_2"/>
    <property type="match status" value="1"/>
</dbReference>
<proteinExistence type="predicted"/>
<sequence>MSTPDNRETGGGRPQRADARTNRERILNVAEEVFGKGGRSASTEEVARLANVGIATVFRHFPTKAALLQAVLVQRFDRLREQAETLFHATDPGTAFFDFFSHLVTDAAGKIAIAEALLEAGGDKGGDAAQASDGLRRAVGALLEHAQRAGAVRDDVELPEVYALLVATSQASAHAHLEEEVRDRMLAVVFDGLAPVRARGRE</sequence>
<feature type="domain" description="HTH tetR-type" evidence="6">
    <location>
        <begin position="20"/>
        <end position="79"/>
    </location>
</feature>
<evidence type="ECO:0000259" key="6">
    <source>
        <dbReference type="PROSITE" id="PS50977"/>
    </source>
</evidence>
<feature type="DNA-binding region" description="H-T-H motif" evidence="4">
    <location>
        <begin position="42"/>
        <end position="61"/>
    </location>
</feature>
<dbReference type="GO" id="GO:0000976">
    <property type="term" value="F:transcription cis-regulatory region binding"/>
    <property type="evidence" value="ECO:0007669"/>
    <property type="project" value="TreeGrafter"/>
</dbReference>
<dbReference type="Pfam" id="PF21597">
    <property type="entry name" value="TetR_C_43"/>
    <property type="match status" value="1"/>
</dbReference>
<organism evidence="7">
    <name type="scientific">Streptomyces sp. R35</name>
    <dbReference type="NCBI Taxonomy" id="3238630"/>
    <lineage>
        <taxon>Bacteria</taxon>
        <taxon>Bacillati</taxon>
        <taxon>Actinomycetota</taxon>
        <taxon>Actinomycetes</taxon>
        <taxon>Kitasatosporales</taxon>
        <taxon>Streptomycetaceae</taxon>
        <taxon>Streptomyces</taxon>
    </lineage>
</organism>
<feature type="region of interest" description="Disordered" evidence="5">
    <location>
        <begin position="1"/>
        <end position="22"/>
    </location>
</feature>
<evidence type="ECO:0000256" key="3">
    <source>
        <dbReference type="ARBA" id="ARBA00023163"/>
    </source>
</evidence>
<dbReference type="EMBL" id="CP163440">
    <property type="protein sequence ID" value="XDQ67926.1"/>
    <property type="molecule type" value="Genomic_DNA"/>
</dbReference>
<dbReference type="InterPro" id="IPR050109">
    <property type="entry name" value="HTH-type_TetR-like_transc_reg"/>
</dbReference>
<keyword evidence="3" id="KW-0804">Transcription</keyword>
<evidence type="ECO:0000256" key="5">
    <source>
        <dbReference type="SAM" id="MobiDB-lite"/>
    </source>
</evidence>
<name>A0AB39SNY0_9ACTN</name>
<dbReference type="InterPro" id="IPR001647">
    <property type="entry name" value="HTH_TetR"/>
</dbReference>
<dbReference type="RefSeq" id="WP_369264764.1">
    <property type="nucleotide sequence ID" value="NZ_CP163440.1"/>
</dbReference>
<dbReference type="PANTHER" id="PTHR30055:SF234">
    <property type="entry name" value="HTH-TYPE TRANSCRIPTIONAL REGULATOR BETI"/>
    <property type="match status" value="1"/>
</dbReference>
<evidence type="ECO:0000313" key="7">
    <source>
        <dbReference type="EMBL" id="XDQ67926.1"/>
    </source>
</evidence>
<protein>
    <submittedName>
        <fullName evidence="7">TetR/AcrR family transcriptional regulator</fullName>
    </submittedName>
</protein>
<dbReference type="InterPro" id="IPR049445">
    <property type="entry name" value="TetR_SbtR-like_C"/>
</dbReference>
<dbReference type="Gene3D" id="1.10.357.10">
    <property type="entry name" value="Tetracycline Repressor, domain 2"/>
    <property type="match status" value="1"/>
</dbReference>
<accession>A0AB39SNY0</accession>
<dbReference type="PRINTS" id="PR00455">
    <property type="entry name" value="HTHTETR"/>
</dbReference>
<dbReference type="SUPFAM" id="SSF46689">
    <property type="entry name" value="Homeodomain-like"/>
    <property type="match status" value="1"/>
</dbReference>
<keyword evidence="1" id="KW-0805">Transcription regulation</keyword>